<evidence type="ECO:0000259" key="5">
    <source>
        <dbReference type="Pfam" id="PF00656"/>
    </source>
</evidence>
<dbReference type="PROSITE" id="PS50082">
    <property type="entry name" value="WD_REPEATS_2"/>
    <property type="match status" value="7"/>
</dbReference>
<keyword evidence="1 3" id="KW-0853">WD repeat</keyword>
<evidence type="ECO:0000256" key="2">
    <source>
        <dbReference type="ARBA" id="ARBA00022737"/>
    </source>
</evidence>
<keyword evidence="7" id="KW-1185">Reference proteome</keyword>
<reference evidence="6 7" key="3">
    <citation type="journal article" date="2011" name="Nat. Chem. Biol.">
        <title>Reveromycin A biosynthesis uses RevG and RevJ for stereospecific spiroacetal formation.</title>
        <authorList>
            <person name="Takahashi S."/>
            <person name="Toyoda A."/>
            <person name="Sekiyama Y."/>
            <person name="Takagi H."/>
            <person name="Nogawa T."/>
            <person name="Uramoto M."/>
            <person name="Suzuki R."/>
            <person name="Koshino H."/>
            <person name="Kumano T."/>
            <person name="Panthee S."/>
            <person name="Dairi T."/>
            <person name="Ishikawa J."/>
            <person name="Ikeda H."/>
            <person name="Sakaki Y."/>
            <person name="Osada H."/>
        </authorList>
    </citation>
    <scope>NUCLEOTIDE SEQUENCE [LARGE SCALE GENOMIC DNA]</scope>
    <source>
        <strain evidence="6 7">SN-593</strain>
    </source>
</reference>
<reference evidence="6 7" key="4">
    <citation type="journal article" date="2020" name="Sci. Rep.">
        <title>beta-carboline chemical signals induce reveromycin production through a LuxR family regulator in Streptomyces sp. SN-593.</title>
        <authorList>
            <person name="Panthee S."/>
            <person name="Kito N."/>
            <person name="Hayashi T."/>
            <person name="Shimizu T."/>
            <person name="Ishikawa J."/>
            <person name="Hamamoto H."/>
            <person name="Osada H."/>
            <person name="Takahashi S."/>
        </authorList>
    </citation>
    <scope>NUCLEOTIDE SEQUENCE [LARGE SCALE GENOMIC DNA]</scope>
    <source>
        <strain evidence="6 7">SN-593</strain>
    </source>
</reference>
<dbReference type="CDD" id="cd00200">
    <property type="entry name" value="WD40"/>
    <property type="match status" value="1"/>
</dbReference>
<feature type="repeat" description="WD" evidence="3">
    <location>
        <begin position="403"/>
        <end position="434"/>
    </location>
</feature>
<dbReference type="PRINTS" id="PR00320">
    <property type="entry name" value="GPROTEINBRPT"/>
</dbReference>
<dbReference type="InterPro" id="IPR001680">
    <property type="entry name" value="WD40_rpt"/>
</dbReference>
<dbReference type="Pfam" id="PF00656">
    <property type="entry name" value="Peptidase_C14"/>
    <property type="match status" value="1"/>
</dbReference>
<feature type="region of interest" description="Disordered" evidence="4">
    <location>
        <begin position="306"/>
        <end position="338"/>
    </location>
</feature>
<dbReference type="PANTHER" id="PTHR22847">
    <property type="entry name" value="WD40 REPEAT PROTEIN"/>
    <property type="match status" value="1"/>
</dbReference>
<accession>A0A7U3UZ24</accession>
<feature type="repeat" description="WD" evidence="3">
    <location>
        <begin position="495"/>
        <end position="529"/>
    </location>
</feature>
<dbReference type="Pfam" id="PF00400">
    <property type="entry name" value="WD40"/>
    <property type="match status" value="7"/>
</dbReference>
<protein>
    <submittedName>
        <fullName evidence="6">Putative regulatory protein</fullName>
    </submittedName>
</protein>
<dbReference type="InterPro" id="IPR019775">
    <property type="entry name" value="WD40_repeat_CS"/>
</dbReference>
<dbReference type="InterPro" id="IPR020472">
    <property type="entry name" value="WD40_PAC1"/>
</dbReference>
<dbReference type="InterPro" id="IPR011600">
    <property type="entry name" value="Pept_C14_caspase"/>
</dbReference>
<dbReference type="Gene3D" id="2.130.10.10">
    <property type="entry name" value="YVTN repeat-like/Quinoprotein amine dehydrogenase"/>
    <property type="match status" value="3"/>
</dbReference>
<dbReference type="GO" id="GO:0004197">
    <property type="term" value="F:cysteine-type endopeptidase activity"/>
    <property type="evidence" value="ECO:0007669"/>
    <property type="project" value="InterPro"/>
</dbReference>
<reference evidence="6 7" key="1">
    <citation type="journal article" date="2010" name="J. Bacteriol.">
        <title>Biochemical characterization of a novel indole prenyltransferase from Streptomyces sp. SN-593.</title>
        <authorList>
            <person name="Takahashi S."/>
            <person name="Takagi H."/>
            <person name="Toyoda A."/>
            <person name="Uramoto M."/>
            <person name="Nogawa T."/>
            <person name="Ueki M."/>
            <person name="Sakaki Y."/>
            <person name="Osada H."/>
        </authorList>
    </citation>
    <scope>NUCLEOTIDE SEQUENCE [LARGE SCALE GENOMIC DNA]</scope>
    <source>
        <strain evidence="6 7">SN-593</strain>
    </source>
</reference>
<evidence type="ECO:0000256" key="1">
    <source>
        <dbReference type="ARBA" id="ARBA00022574"/>
    </source>
</evidence>
<feature type="compositionally biased region" description="Low complexity" evidence="4">
    <location>
        <begin position="327"/>
        <end position="338"/>
    </location>
</feature>
<dbReference type="KEGG" id="arev:RVR_8862"/>
<feature type="compositionally biased region" description="Basic and acidic residues" evidence="4">
    <location>
        <begin position="261"/>
        <end position="271"/>
    </location>
</feature>
<feature type="domain" description="Peptidase C14 caspase" evidence="5">
    <location>
        <begin position="8"/>
        <end position="216"/>
    </location>
</feature>
<dbReference type="InterPro" id="IPR015943">
    <property type="entry name" value="WD40/YVTN_repeat-like_dom_sf"/>
</dbReference>
<evidence type="ECO:0000256" key="3">
    <source>
        <dbReference type="PROSITE-ProRule" id="PRU00221"/>
    </source>
</evidence>
<evidence type="ECO:0000256" key="4">
    <source>
        <dbReference type="SAM" id="MobiDB-lite"/>
    </source>
</evidence>
<dbReference type="SUPFAM" id="SSF50978">
    <property type="entry name" value="WD40 repeat-like"/>
    <property type="match status" value="1"/>
</dbReference>
<dbReference type="InterPro" id="IPR029030">
    <property type="entry name" value="Caspase-like_dom_sf"/>
</dbReference>
<organism evidence="6 7">
    <name type="scientific">Actinacidiphila reveromycinica</name>
    <dbReference type="NCBI Taxonomy" id="659352"/>
    <lineage>
        <taxon>Bacteria</taxon>
        <taxon>Bacillati</taxon>
        <taxon>Actinomycetota</taxon>
        <taxon>Actinomycetes</taxon>
        <taxon>Kitasatosporales</taxon>
        <taxon>Streptomycetaceae</taxon>
        <taxon>Actinacidiphila</taxon>
    </lineage>
</organism>
<dbReference type="PROSITE" id="PS00678">
    <property type="entry name" value="WD_REPEATS_1"/>
    <property type="match status" value="4"/>
</dbReference>
<dbReference type="EMBL" id="AP018365">
    <property type="protein sequence ID" value="BBB01441.1"/>
    <property type="molecule type" value="Genomic_DNA"/>
</dbReference>
<feature type="region of interest" description="Disordered" evidence="4">
    <location>
        <begin position="244"/>
        <end position="278"/>
    </location>
</feature>
<dbReference type="GO" id="GO:0006508">
    <property type="term" value="P:proteolysis"/>
    <property type="evidence" value="ECO:0007669"/>
    <property type="project" value="InterPro"/>
</dbReference>
<evidence type="ECO:0000313" key="6">
    <source>
        <dbReference type="EMBL" id="BBB01441.1"/>
    </source>
</evidence>
<dbReference type="PANTHER" id="PTHR22847:SF637">
    <property type="entry name" value="WD REPEAT DOMAIN 5B"/>
    <property type="match status" value="1"/>
</dbReference>
<dbReference type="NCBIfam" id="NF047832">
    <property type="entry name" value="caspase_w_EACC1"/>
    <property type="match status" value="1"/>
</dbReference>
<feature type="repeat" description="WD" evidence="3">
    <location>
        <begin position="633"/>
        <end position="668"/>
    </location>
</feature>
<name>A0A7U3UZ24_9ACTN</name>
<proteinExistence type="predicted"/>
<dbReference type="RefSeq" id="WP_202237329.1">
    <property type="nucleotide sequence ID" value="NZ_AP018365.1"/>
</dbReference>
<dbReference type="SMART" id="SM00320">
    <property type="entry name" value="WD40"/>
    <property type="match status" value="7"/>
</dbReference>
<dbReference type="PROSITE" id="PS50294">
    <property type="entry name" value="WD_REPEATS_REGION"/>
    <property type="match status" value="6"/>
</dbReference>
<keyword evidence="2" id="KW-0677">Repeat</keyword>
<dbReference type="Proteomes" id="UP000595703">
    <property type="component" value="Chromosome"/>
</dbReference>
<dbReference type="AlphaFoldDB" id="A0A7U3UZ24"/>
<dbReference type="SUPFAM" id="SSF52129">
    <property type="entry name" value="Caspase-like"/>
    <property type="match status" value="1"/>
</dbReference>
<sequence length="668" mass="69655">MDRDLSRSRALLIGNAAYGHPDVPDLPGVPKSLAAMDKLLTGDLCGWPADRVTCLAEVGTPSELAVAAVAAVRDVEDVLLVYFVGHGAPTSDGRLALMLARTDPHPEALPHTAMLYENLASIMRGCPAATKLVILDCCHAELSTRSHFRFQSVSLSEAYPVDGLYAIGASAANRRAKSPLDGSMTFFTDAFVSVVEAGIPGLGPTLRLDQIFLDLRLRLLRANRPEPVESGIRGAHRFPFARNAAASAHPPARDTVPADPPARDPLAHDAMRAPAPHNSRRTVLMASASALLFSLGGIWLSGDRPRATALSPSDSHRPQPGPTRGGAPTASSTTPAASAVHDARPFVVRGAAPLAAPLSGDSFVTSVAFDTDGRTLASGGNDAMIHLWDVTDPARGVATVASLSGHEGSVESIAYSPDGTMLASAGDDATVRLWGTADPTRAAVVGRPLTGHRGAVWSVAYSPAGGMLASGGDDGTVRLWDVADPARARQLGAPLTTSRGSTGAVALGPDGRVLAAGCDNGDVLLWDVSAPARPVQLPKALLGHHRYVPSLAFAPDGRTLAAGSDDGTILLWNITDPSRPVRVGKPLTGHHDTVWSLAYSPDGRTLASGGNDRRIFLWNTADPARIVRIGQPLDGYHNDVSSVAIARSGRLMAGACGDGTVQLWRLNG</sequence>
<evidence type="ECO:0000313" key="7">
    <source>
        <dbReference type="Proteomes" id="UP000595703"/>
    </source>
</evidence>
<reference evidence="6 7" key="2">
    <citation type="journal article" date="2011" name="J. Antibiot.">
        <title>Furaquinocins I and J: novel polyketide isoprenoid hybrid compounds from Streptomyces reveromyceticus SN-593.</title>
        <authorList>
            <person name="Panthee S."/>
            <person name="Takahashi S."/>
            <person name="Takagi H."/>
            <person name="Nogawa T."/>
            <person name="Oowada E."/>
            <person name="Uramoto M."/>
            <person name="Osada H."/>
        </authorList>
    </citation>
    <scope>NUCLEOTIDE SEQUENCE [LARGE SCALE GENOMIC DNA]</scope>
    <source>
        <strain evidence="6 7">SN-593</strain>
    </source>
</reference>
<feature type="repeat" description="WD" evidence="3">
    <location>
        <begin position="364"/>
        <end position="390"/>
    </location>
</feature>
<gene>
    <name evidence="6" type="ORF">RVR_8862</name>
</gene>
<dbReference type="Gene3D" id="3.40.50.1460">
    <property type="match status" value="1"/>
</dbReference>
<feature type="repeat" description="WD" evidence="3">
    <location>
        <begin position="541"/>
        <end position="582"/>
    </location>
</feature>
<feature type="repeat" description="WD" evidence="3">
    <location>
        <begin position="587"/>
        <end position="628"/>
    </location>
</feature>
<feature type="repeat" description="WD" evidence="3">
    <location>
        <begin position="449"/>
        <end position="490"/>
    </location>
</feature>
<dbReference type="InterPro" id="IPR036322">
    <property type="entry name" value="WD40_repeat_dom_sf"/>
</dbReference>